<feature type="binding site" description="in other chain" evidence="8">
    <location>
        <position position="223"/>
    </location>
    <ligand>
        <name>IMP</name>
        <dbReference type="ChEBI" id="CHEBI:58053"/>
        <note>ligand shared between dimeric partners</note>
    </ligand>
</feature>
<dbReference type="Gene3D" id="3.40.440.10">
    <property type="entry name" value="Adenylosuccinate Synthetase, subunit A, domain 1"/>
    <property type="match status" value="1"/>
</dbReference>
<evidence type="ECO:0000256" key="7">
    <source>
        <dbReference type="ARBA" id="ARBA00023134"/>
    </source>
</evidence>
<dbReference type="NCBIfam" id="TIGR00184">
    <property type="entry name" value="purA"/>
    <property type="match status" value="1"/>
</dbReference>
<feature type="binding site" evidence="8">
    <location>
        <begin position="12"/>
        <end position="18"/>
    </location>
    <ligand>
        <name>GTP</name>
        <dbReference type="ChEBI" id="CHEBI:37565"/>
    </ligand>
</feature>
<dbReference type="GO" id="GO:0046040">
    <property type="term" value="P:IMP metabolic process"/>
    <property type="evidence" value="ECO:0007669"/>
    <property type="project" value="TreeGrafter"/>
</dbReference>
<dbReference type="GO" id="GO:0004019">
    <property type="term" value="F:adenylosuccinate synthase activity"/>
    <property type="evidence" value="ECO:0007669"/>
    <property type="project" value="UniProtKB-UniRule"/>
</dbReference>
<comment type="similarity">
    <text evidence="8 10">Belongs to the adenylosuccinate synthetase family.</text>
</comment>
<evidence type="ECO:0000256" key="3">
    <source>
        <dbReference type="ARBA" id="ARBA00022723"/>
    </source>
</evidence>
<proteinExistence type="inferred from homology"/>
<evidence type="ECO:0000313" key="12">
    <source>
        <dbReference type="Proteomes" id="UP000006443"/>
    </source>
</evidence>
<comment type="subcellular location">
    <subcellularLocation>
        <location evidence="8">Cytoplasm</location>
    </subcellularLocation>
</comment>
<evidence type="ECO:0000256" key="9">
    <source>
        <dbReference type="PROSITE-ProRule" id="PRU10134"/>
    </source>
</evidence>
<evidence type="ECO:0000256" key="8">
    <source>
        <dbReference type="HAMAP-Rule" id="MF_00011"/>
    </source>
</evidence>
<dbReference type="InterPro" id="IPR042111">
    <property type="entry name" value="Adenylosuccinate_synth_dom3"/>
</dbReference>
<feature type="binding site" evidence="8">
    <location>
        <position position="304"/>
    </location>
    <ligand>
        <name>GTP</name>
        <dbReference type="ChEBI" id="CHEBI:37565"/>
    </ligand>
</feature>
<dbReference type="EC" id="6.3.4.4" evidence="8 10"/>
<dbReference type="EMBL" id="ACJM01000011">
    <property type="protein sequence ID" value="EEG76947.1"/>
    <property type="molecule type" value="Genomic_DNA"/>
</dbReference>
<evidence type="ECO:0000313" key="11">
    <source>
        <dbReference type="EMBL" id="EEG76947.1"/>
    </source>
</evidence>
<dbReference type="SUPFAM" id="SSF52540">
    <property type="entry name" value="P-loop containing nucleoside triphosphate hydrolases"/>
    <property type="match status" value="1"/>
</dbReference>
<comment type="catalytic activity">
    <reaction evidence="8 10">
        <text>IMP + L-aspartate + GTP = N(6)-(1,2-dicarboxyethyl)-AMP + GDP + phosphate + 2 H(+)</text>
        <dbReference type="Rhea" id="RHEA:15753"/>
        <dbReference type="ChEBI" id="CHEBI:15378"/>
        <dbReference type="ChEBI" id="CHEBI:29991"/>
        <dbReference type="ChEBI" id="CHEBI:37565"/>
        <dbReference type="ChEBI" id="CHEBI:43474"/>
        <dbReference type="ChEBI" id="CHEBI:57567"/>
        <dbReference type="ChEBI" id="CHEBI:58053"/>
        <dbReference type="ChEBI" id="CHEBI:58189"/>
        <dbReference type="EC" id="6.3.4.4"/>
    </reaction>
</comment>
<dbReference type="CDD" id="cd03108">
    <property type="entry name" value="AdSS"/>
    <property type="match status" value="1"/>
</dbReference>
<dbReference type="PROSITE" id="PS00513">
    <property type="entry name" value="ADENYLOSUCCIN_SYN_2"/>
    <property type="match status" value="1"/>
</dbReference>
<evidence type="ECO:0000256" key="6">
    <source>
        <dbReference type="ARBA" id="ARBA00022842"/>
    </source>
</evidence>
<dbReference type="GO" id="GO:0005525">
    <property type="term" value="F:GTP binding"/>
    <property type="evidence" value="ECO:0007669"/>
    <property type="project" value="UniProtKB-UniRule"/>
</dbReference>
<dbReference type="InterPro" id="IPR001114">
    <property type="entry name" value="Adenylosuccinate_synthetase"/>
</dbReference>
<dbReference type="PANTHER" id="PTHR11846">
    <property type="entry name" value="ADENYLOSUCCINATE SYNTHETASE"/>
    <property type="match status" value="1"/>
</dbReference>
<accession>C0GI99</accession>
<dbReference type="RefSeq" id="WP_008517395.1">
    <property type="nucleotide sequence ID" value="NZ_ACJM01000011.1"/>
</dbReference>
<dbReference type="GO" id="GO:0044208">
    <property type="term" value="P:'de novo' AMP biosynthetic process"/>
    <property type="evidence" value="ECO:0007669"/>
    <property type="project" value="UniProtKB-UniRule"/>
</dbReference>
<gene>
    <name evidence="8" type="primary">purA</name>
    <name evidence="11" type="ORF">DealDRAFT_2208</name>
</gene>
<dbReference type="eggNOG" id="COG0104">
    <property type="taxonomic scope" value="Bacteria"/>
</dbReference>
<dbReference type="InterPro" id="IPR033128">
    <property type="entry name" value="Adenylosuccin_syn_Lys_AS"/>
</dbReference>
<dbReference type="Gene3D" id="3.90.170.10">
    <property type="entry name" value="Adenylosuccinate Synthetase, subunit A, domain 3"/>
    <property type="match status" value="1"/>
</dbReference>
<dbReference type="Pfam" id="PF00709">
    <property type="entry name" value="Adenylsucc_synt"/>
    <property type="match status" value="1"/>
</dbReference>
<reference evidence="11 12" key="1">
    <citation type="submission" date="2009-02" db="EMBL/GenBank/DDBJ databases">
        <title>Sequencing of the draft genome and assembly of Dethiobacter alkaliphilus AHT 1.</title>
        <authorList>
            <consortium name="US DOE Joint Genome Institute (JGI-PGF)"/>
            <person name="Lucas S."/>
            <person name="Copeland A."/>
            <person name="Lapidus A."/>
            <person name="Glavina del Rio T."/>
            <person name="Dalin E."/>
            <person name="Tice H."/>
            <person name="Bruce D."/>
            <person name="Goodwin L."/>
            <person name="Pitluck S."/>
            <person name="Larimer F."/>
            <person name="Land M.L."/>
            <person name="Hauser L."/>
            <person name="Muyzer G."/>
        </authorList>
    </citation>
    <scope>NUCLEOTIDE SEQUENCE [LARGE SCALE GENOMIC DNA]</scope>
    <source>
        <strain evidence="11 12">AHT 1</strain>
    </source>
</reference>
<keyword evidence="7 8" id="KW-0342">GTP-binding</keyword>
<dbReference type="STRING" id="555088.DealDRAFT_2208"/>
<comment type="cofactor">
    <cofactor evidence="8">
        <name>Mg(2+)</name>
        <dbReference type="ChEBI" id="CHEBI:18420"/>
    </cofactor>
    <text evidence="8">Binds 1 Mg(2+) ion per subunit.</text>
</comment>
<comment type="function">
    <text evidence="8">Plays an important role in the de novo pathway of purine nucleotide biosynthesis. Catalyzes the first committed step in the biosynthesis of AMP from IMP.</text>
</comment>
<feature type="binding site" description="in other chain" evidence="8">
    <location>
        <begin position="13"/>
        <end position="16"/>
    </location>
    <ligand>
        <name>IMP</name>
        <dbReference type="ChEBI" id="CHEBI:58053"/>
        <note>ligand shared between dimeric partners</note>
    </ligand>
</feature>
<sequence>MSTVVLIGSQWGDEGKGKVTDFLAEKADVVVRYQGGTNAGHTLSVGDEVFKLHLIPSGILYPGKICVIGNGVVLDPAALASEMAGLKERNIDLANLRISDRAHLVMPYHKRLDELEETQRGEGKIGTTLRGIGPAYMDKVNRTGMRVADLLNEEELRQKLSGILEGKNILLSKVYGAEAFDVDSLVEEYREYAEILRPYVTDTSLLLADLISDNKKILFEGAQGTMLDLDHGTYPYVTSSSPAAGGACIGAGVGPTRINTVLGVAKAYTTRVGDGPFPAELHDEVGDRIREVGREYGTTTGRPRRIGWLDAVVLAHAARINGLSCLALTLLDVLTGLDTVKICTAYRYQGEIINHVPATLSALEDCEPIFEEFPGWQEDLAAIERFEDFPPAAKNYVQRISEISGVPVAIVSVGPKRSQTKVLQDLF</sequence>
<dbReference type="InterPro" id="IPR027417">
    <property type="entry name" value="P-loop_NTPase"/>
</dbReference>
<keyword evidence="8" id="KW-0963">Cytoplasm</keyword>
<dbReference type="AlphaFoldDB" id="C0GI99"/>
<evidence type="ECO:0000256" key="2">
    <source>
        <dbReference type="ARBA" id="ARBA00022598"/>
    </source>
</evidence>
<name>C0GI99_DETAL</name>
<dbReference type="GO" id="GO:0000287">
    <property type="term" value="F:magnesium ion binding"/>
    <property type="evidence" value="ECO:0007669"/>
    <property type="project" value="UniProtKB-UniRule"/>
</dbReference>
<feature type="binding site" evidence="8">
    <location>
        <begin position="298"/>
        <end position="304"/>
    </location>
    <ligand>
        <name>substrate</name>
    </ligand>
</feature>
<keyword evidence="4 8" id="KW-0547">Nucleotide-binding</keyword>
<keyword evidence="6 8" id="KW-0460">Magnesium</keyword>
<protein>
    <recommendedName>
        <fullName evidence="8 10">Adenylosuccinate synthetase</fullName>
        <shortName evidence="8">AMPSase</shortName>
        <shortName evidence="8">AdSS</shortName>
        <ecNumber evidence="8 10">6.3.4.4</ecNumber>
    </recommendedName>
    <alternativeName>
        <fullName evidence="8">IMP--aspartate ligase</fullName>
    </alternativeName>
</protein>
<dbReference type="PROSITE" id="PS01266">
    <property type="entry name" value="ADENYLOSUCCIN_SYN_1"/>
    <property type="match status" value="1"/>
</dbReference>
<keyword evidence="5 8" id="KW-0658">Purine biosynthesis</keyword>
<dbReference type="GO" id="GO:0005737">
    <property type="term" value="C:cytoplasm"/>
    <property type="evidence" value="ECO:0007669"/>
    <property type="project" value="UniProtKB-SubCell"/>
</dbReference>
<evidence type="ECO:0000256" key="4">
    <source>
        <dbReference type="ARBA" id="ARBA00022741"/>
    </source>
</evidence>
<feature type="binding site" evidence="8">
    <location>
        <begin position="40"/>
        <end position="42"/>
    </location>
    <ligand>
        <name>GTP</name>
        <dbReference type="ChEBI" id="CHEBI:37565"/>
    </ligand>
</feature>
<feature type="binding site" evidence="8">
    <location>
        <begin position="330"/>
        <end position="332"/>
    </location>
    <ligand>
        <name>GTP</name>
        <dbReference type="ChEBI" id="CHEBI:37565"/>
    </ligand>
</feature>
<dbReference type="InterPro" id="IPR018220">
    <property type="entry name" value="Adenylosuccin_syn_GTP-bd"/>
</dbReference>
<dbReference type="InterPro" id="IPR042110">
    <property type="entry name" value="Adenylosuccinate_synth_dom2"/>
</dbReference>
<feature type="active site" description="Proton donor" evidence="8">
    <location>
        <position position="41"/>
    </location>
</feature>
<dbReference type="InterPro" id="IPR042109">
    <property type="entry name" value="Adenylosuccinate_synth_dom1"/>
</dbReference>
<dbReference type="OrthoDB" id="9807553at2"/>
<keyword evidence="2 8" id="KW-0436">Ligase</keyword>
<evidence type="ECO:0000256" key="5">
    <source>
        <dbReference type="ARBA" id="ARBA00022755"/>
    </source>
</evidence>
<dbReference type="SMART" id="SM00788">
    <property type="entry name" value="Adenylsucc_synt"/>
    <property type="match status" value="1"/>
</dbReference>
<feature type="binding site" evidence="8">
    <location>
        <begin position="412"/>
        <end position="414"/>
    </location>
    <ligand>
        <name>GTP</name>
        <dbReference type="ChEBI" id="CHEBI:37565"/>
    </ligand>
</feature>
<feature type="active site" description="Proton acceptor" evidence="8">
    <location>
        <position position="13"/>
    </location>
</feature>
<comment type="subunit">
    <text evidence="1 8">Homodimer.</text>
</comment>
<keyword evidence="3 8" id="KW-0479">Metal-binding</keyword>
<dbReference type="HAMAP" id="MF_00011">
    <property type="entry name" value="Adenylosucc_synth"/>
    <property type="match status" value="1"/>
</dbReference>
<comment type="pathway">
    <text evidence="8 10">Purine metabolism; AMP biosynthesis via de novo pathway; AMP from IMP: step 1/2.</text>
</comment>
<evidence type="ECO:0000256" key="10">
    <source>
        <dbReference type="RuleBase" id="RU000520"/>
    </source>
</evidence>
<feature type="binding site" evidence="8">
    <location>
        <position position="40"/>
    </location>
    <ligand>
        <name>Mg(2+)</name>
        <dbReference type="ChEBI" id="CHEBI:18420"/>
    </ligand>
</feature>
<feature type="active site" evidence="9">
    <location>
        <position position="139"/>
    </location>
</feature>
<dbReference type="PANTHER" id="PTHR11846:SF0">
    <property type="entry name" value="ADENYLOSUCCINATE SYNTHETASE"/>
    <property type="match status" value="1"/>
</dbReference>
<organism evidence="11 12">
    <name type="scientific">Dethiobacter alkaliphilus AHT 1</name>
    <dbReference type="NCBI Taxonomy" id="555088"/>
    <lineage>
        <taxon>Bacteria</taxon>
        <taxon>Bacillati</taxon>
        <taxon>Bacillota</taxon>
        <taxon>Dethiobacteria</taxon>
        <taxon>Dethiobacterales</taxon>
        <taxon>Dethiobacteraceae</taxon>
        <taxon>Dethiobacter</taxon>
    </lineage>
</organism>
<feature type="binding site" description="in other chain" evidence="8">
    <location>
        <position position="238"/>
    </location>
    <ligand>
        <name>IMP</name>
        <dbReference type="ChEBI" id="CHEBI:58053"/>
        <note>ligand shared between dimeric partners</note>
    </ligand>
</feature>
<keyword evidence="12" id="KW-1185">Reference proteome</keyword>
<dbReference type="FunFam" id="3.90.170.10:FF:000001">
    <property type="entry name" value="Adenylosuccinate synthetase"/>
    <property type="match status" value="1"/>
</dbReference>
<feature type="binding site" description="in other chain" evidence="8">
    <location>
        <position position="128"/>
    </location>
    <ligand>
        <name>IMP</name>
        <dbReference type="ChEBI" id="CHEBI:58053"/>
        <note>ligand shared between dimeric partners</note>
    </ligand>
</feature>
<dbReference type="FunFam" id="1.10.300.10:FF:000001">
    <property type="entry name" value="Adenylosuccinate synthetase"/>
    <property type="match status" value="1"/>
</dbReference>
<dbReference type="Proteomes" id="UP000006443">
    <property type="component" value="Unassembled WGS sequence"/>
</dbReference>
<feature type="binding site" description="in other chain" evidence="8">
    <location>
        <begin position="38"/>
        <end position="41"/>
    </location>
    <ligand>
        <name>IMP</name>
        <dbReference type="ChEBI" id="CHEBI:58053"/>
        <note>ligand shared between dimeric partners</note>
    </ligand>
</feature>
<feature type="binding site" evidence="8">
    <location>
        <position position="142"/>
    </location>
    <ligand>
        <name>IMP</name>
        <dbReference type="ChEBI" id="CHEBI:58053"/>
        <note>ligand shared between dimeric partners</note>
    </ligand>
</feature>
<feature type="binding site" evidence="8">
    <location>
        <position position="13"/>
    </location>
    <ligand>
        <name>Mg(2+)</name>
        <dbReference type="ChEBI" id="CHEBI:18420"/>
    </ligand>
</feature>
<feature type="binding site" description="in other chain" evidence="8">
    <location>
        <position position="302"/>
    </location>
    <ligand>
        <name>IMP</name>
        <dbReference type="ChEBI" id="CHEBI:58053"/>
        <note>ligand shared between dimeric partners</note>
    </ligand>
</feature>
<dbReference type="UniPathway" id="UPA00075">
    <property type="reaction ID" value="UER00335"/>
</dbReference>
<dbReference type="NCBIfam" id="NF002223">
    <property type="entry name" value="PRK01117.1"/>
    <property type="match status" value="1"/>
</dbReference>
<comment type="caution">
    <text evidence="11">The sequence shown here is derived from an EMBL/GenBank/DDBJ whole genome shotgun (WGS) entry which is preliminary data.</text>
</comment>
<evidence type="ECO:0000256" key="1">
    <source>
        <dbReference type="ARBA" id="ARBA00011738"/>
    </source>
</evidence>
<dbReference type="Gene3D" id="1.10.300.10">
    <property type="entry name" value="Adenylosuccinate Synthetase, subunit A, domain 2"/>
    <property type="match status" value="1"/>
</dbReference>